<keyword evidence="1" id="KW-1133">Transmembrane helix</keyword>
<sequence length="606" mass="64029">MTKLPAVLSTLALALVSAWMVVLPAAADDSAPITRYDVTANLTSEGVAQVTIDFTMDFSQVDGRGPYIILPTRQDSADPNWQYAFDYSNIQVSSSTGARTDVSREDDDKTLSLRIGDEDTWNSTPQDYTISYDVTGLIVSDQETSGLDELNWDVIGPGWESEISNVTVQVTGPAAVSKSACFYGPYEDQTPCEATNSGQTASFAVDQTLSPKTPVQIVAGFPAGTFGGVEQRLVKAPTLANAFELSPATGGVAGAGLVAAIAGLLAIRRRHARDEVYLGLTPGIVPGAGENAAVGMQSGKFPVAVQFNPPKGARPGEIGTLMDTTADDVDVSATMVDLAVRGFMKIESNGKKKFTLYATQAPARETLEPYESKLLADLFQGATSRTSKELEKEKFAQVLPHARSGLYDSVVKKGWFKSNPTMAQTGPLVLGGILAAGGVFAAIVLASFGWALIGIPLIIFGIGLMAMSRKFRRRSAMGSAYLAQAKGFELYLRTAEKETLKFEEGVDIFSKYLPYAMVYGVTDRWTKLFADLGAQGLYTADTSWYIGADLMRGMYFASAMSNLTTSMSSAMHAAQLDGVSKATGGSTGGSGFSGGGGFGGGGGGSW</sequence>
<organism evidence="5 6">
    <name type="scientific">Tessaracoccus lacteus</name>
    <dbReference type="NCBI Taxonomy" id="3041766"/>
    <lineage>
        <taxon>Bacteria</taxon>
        <taxon>Bacillati</taxon>
        <taxon>Actinomycetota</taxon>
        <taxon>Actinomycetes</taxon>
        <taxon>Propionibacteriales</taxon>
        <taxon>Propionibacteriaceae</taxon>
        <taxon>Tessaracoccus</taxon>
    </lineage>
</organism>
<dbReference type="Pfam" id="PF09972">
    <property type="entry name" value="DUF2207"/>
    <property type="match status" value="1"/>
</dbReference>
<gene>
    <name evidence="5" type="ORF">QH948_10070</name>
</gene>
<dbReference type="InterPro" id="IPR018702">
    <property type="entry name" value="DUF2207"/>
</dbReference>
<feature type="chain" id="PRO_5046173270" evidence="2">
    <location>
        <begin position="28"/>
        <end position="606"/>
    </location>
</feature>
<evidence type="ECO:0000259" key="3">
    <source>
        <dbReference type="Pfam" id="PF09972"/>
    </source>
</evidence>
<keyword evidence="1" id="KW-0472">Membrane</keyword>
<dbReference type="Proteomes" id="UP001244136">
    <property type="component" value="Chromosome"/>
</dbReference>
<accession>A0ABY8PVL6</accession>
<evidence type="ECO:0000313" key="6">
    <source>
        <dbReference type="Proteomes" id="UP001244136"/>
    </source>
</evidence>
<keyword evidence="2" id="KW-0732">Signal</keyword>
<feature type="transmembrane region" description="Helical" evidence="1">
    <location>
        <begin position="248"/>
        <end position="267"/>
    </location>
</feature>
<dbReference type="InterPro" id="IPR048389">
    <property type="entry name" value="YciQ-like_C"/>
</dbReference>
<evidence type="ECO:0000259" key="4">
    <source>
        <dbReference type="Pfam" id="PF20990"/>
    </source>
</evidence>
<dbReference type="EMBL" id="CP123967">
    <property type="protein sequence ID" value="WGT46489.1"/>
    <property type="molecule type" value="Genomic_DNA"/>
</dbReference>
<keyword evidence="6" id="KW-1185">Reference proteome</keyword>
<dbReference type="Pfam" id="PF20990">
    <property type="entry name" value="DUF2207_C"/>
    <property type="match status" value="1"/>
</dbReference>
<feature type="transmembrane region" description="Helical" evidence="1">
    <location>
        <begin position="449"/>
        <end position="467"/>
    </location>
</feature>
<protein>
    <submittedName>
        <fullName evidence="5">DUF2207 domain-containing protein</fullName>
    </submittedName>
</protein>
<name>A0ABY8PVL6_9ACTN</name>
<evidence type="ECO:0000256" key="1">
    <source>
        <dbReference type="SAM" id="Phobius"/>
    </source>
</evidence>
<feature type="transmembrane region" description="Helical" evidence="1">
    <location>
        <begin position="422"/>
        <end position="443"/>
    </location>
</feature>
<evidence type="ECO:0000256" key="2">
    <source>
        <dbReference type="SAM" id="SignalP"/>
    </source>
</evidence>
<keyword evidence="1" id="KW-0812">Transmembrane</keyword>
<feature type="domain" description="Predicted membrane protein YciQ-like C-terminal" evidence="4">
    <location>
        <begin position="307"/>
        <end position="529"/>
    </location>
</feature>
<proteinExistence type="predicted"/>
<feature type="signal peptide" evidence="2">
    <location>
        <begin position="1"/>
        <end position="27"/>
    </location>
</feature>
<dbReference type="RefSeq" id="WP_281144262.1">
    <property type="nucleotide sequence ID" value="NZ_CP123967.1"/>
</dbReference>
<evidence type="ECO:0000313" key="5">
    <source>
        <dbReference type="EMBL" id="WGT46489.1"/>
    </source>
</evidence>
<feature type="domain" description="DUF2207" evidence="3">
    <location>
        <begin position="33"/>
        <end position="220"/>
    </location>
</feature>
<reference evidence="5 6" key="1">
    <citation type="journal article" date="2008" name="Int. J. Syst. Evol. Microbiol.">
        <title>Tessaracoccus flavescens sp. nov., isolated from marine sediment.</title>
        <authorList>
            <person name="Lee D.W."/>
            <person name="Lee S.D."/>
        </authorList>
    </citation>
    <scope>NUCLEOTIDE SEQUENCE [LARGE SCALE GENOMIC DNA]</scope>
    <source>
        <strain evidence="5 6">T21</strain>
    </source>
</reference>